<sequence length="186" mass="20135">MVRNALIILTLTLAVLSTAQGQVYKKCDADGRCTYTDKPLEGAETVNVDAAPTTEFAKTAPVTTPQEPAKVVDPLAEVTATVAITSPEQKDAIRANNGEFKVRWQADVQGLQGRPIYQLYLDTQPIYKGPLTEVTLRDVARGERRLQVRVYAPDDTELARTDITVVYVQRASILAPRPPAAGGGNG</sequence>
<evidence type="ECO:0000313" key="3">
    <source>
        <dbReference type="EMBL" id="PTB90255.1"/>
    </source>
</evidence>
<name>A0A6N4DKK0_9GAMM</name>
<comment type="caution">
    <text evidence="3">The sequence shown here is derived from an EMBL/GenBank/DDBJ whole genome shotgun (WGS) entry which is preliminary data.</text>
</comment>
<reference evidence="3 4" key="1">
    <citation type="submission" date="2018-03" db="EMBL/GenBank/DDBJ databases">
        <title>Cross-interface Injection: A General Nanoliter Liquid Handling Method Applied to Single Cells Genome Amplification Automated Nanoliter Liquid Handling Applied to Single Cell Multiple Displacement Amplification.</title>
        <authorList>
            <person name="Yun J."/>
            <person name="Xu P."/>
            <person name="Xu J."/>
            <person name="Dai X."/>
            <person name="Wang Y."/>
            <person name="Zheng X."/>
            <person name="Cao C."/>
            <person name="Yi Q."/>
            <person name="Zhu Y."/>
            <person name="Wang L."/>
            <person name="Dong Z."/>
            <person name="Huang Y."/>
            <person name="Huang L."/>
            <person name="Du W."/>
        </authorList>
    </citation>
    <scope>NUCLEOTIDE SEQUENCE [LARGE SCALE GENOMIC DNA]</scope>
    <source>
        <strain evidence="3 4">A9-4</strain>
    </source>
</reference>
<feature type="chain" id="PRO_5026952998" description="DUF4124 domain-containing protein" evidence="1">
    <location>
        <begin position="22"/>
        <end position="186"/>
    </location>
</feature>
<dbReference type="EMBL" id="PYVG01000002">
    <property type="protein sequence ID" value="PTB90255.1"/>
    <property type="molecule type" value="Genomic_DNA"/>
</dbReference>
<feature type="domain" description="DUF4124" evidence="2">
    <location>
        <begin position="12"/>
        <end position="55"/>
    </location>
</feature>
<protein>
    <recommendedName>
        <fullName evidence="2">DUF4124 domain-containing protein</fullName>
    </recommendedName>
</protein>
<keyword evidence="1" id="KW-0732">Signal</keyword>
<proteinExistence type="predicted"/>
<dbReference type="Pfam" id="PF13511">
    <property type="entry name" value="DUF4124"/>
    <property type="match status" value="1"/>
</dbReference>
<dbReference type="Proteomes" id="UP000241514">
    <property type="component" value="Unassembled WGS sequence"/>
</dbReference>
<organism evidence="3 4">
    <name type="scientific">Pseudidiomarina aestuarii</name>
    <dbReference type="NCBI Taxonomy" id="624146"/>
    <lineage>
        <taxon>Bacteria</taxon>
        <taxon>Pseudomonadati</taxon>
        <taxon>Pseudomonadota</taxon>
        <taxon>Gammaproteobacteria</taxon>
        <taxon>Alteromonadales</taxon>
        <taxon>Idiomarinaceae</taxon>
        <taxon>Pseudidiomarina</taxon>
    </lineage>
</organism>
<evidence type="ECO:0000259" key="2">
    <source>
        <dbReference type="Pfam" id="PF13511"/>
    </source>
</evidence>
<dbReference type="InterPro" id="IPR025392">
    <property type="entry name" value="DUF4124"/>
</dbReference>
<dbReference type="AlphaFoldDB" id="A0A6N4DKK0"/>
<evidence type="ECO:0000313" key="4">
    <source>
        <dbReference type="Proteomes" id="UP000241514"/>
    </source>
</evidence>
<accession>A0A6N4DKK0</accession>
<evidence type="ECO:0000256" key="1">
    <source>
        <dbReference type="SAM" id="SignalP"/>
    </source>
</evidence>
<feature type="signal peptide" evidence="1">
    <location>
        <begin position="1"/>
        <end position="21"/>
    </location>
</feature>
<gene>
    <name evidence="3" type="ORF">C9928_00605</name>
</gene>